<organism evidence="1 2">
    <name type="scientific">Dillenia turbinata</name>
    <dbReference type="NCBI Taxonomy" id="194707"/>
    <lineage>
        <taxon>Eukaryota</taxon>
        <taxon>Viridiplantae</taxon>
        <taxon>Streptophyta</taxon>
        <taxon>Embryophyta</taxon>
        <taxon>Tracheophyta</taxon>
        <taxon>Spermatophyta</taxon>
        <taxon>Magnoliopsida</taxon>
        <taxon>eudicotyledons</taxon>
        <taxon>Gunneridae</taxon>
        <taxon>Pentapetalae</taxon>
        <taxon>Dilleniales</taxon>
        <taxon>Dilleniaceae</taxon>
        <taxon>Dillenia</taxon>
    </lineage>
</organism>
<comment type="caution">
    <text evidence="1">The sequence shown here is derived from an EMBL/GenBank/DDBJ whole genome shotgun (WGS) entry which is preliminary data.</text>
</comment>
<evidence type="ECO:0000313" key="2">
    <source>
        <dbReference type="Proteomes" id="UP001370490"/>
    </source>
</evidence>
<protein>
    <submittedName>
        <fullName evidence="1">Uncharacterized protein</fullName>
    </submittedName>
</protein>
<gene>
    <name evidence="1" type="ORF">RJ641_003101</name>
</gene>
<dbReference type="AlphaFoldDB" id="A0AAN8ZEY3"/>
<reference evidence="1 2" key="1">
    <citation type="submission" date="2023-12" db="EMBL/GenBank/DDBJ databases">
        <title>A high-quality genome assembly for Dillenia turbinata (Dilleniales).</title>
        <authorList>
            <person name="Chanderbali A."/>
        </authorList>
    </citation>
    <scope>NUCLEOTIDE SEQUENCE [LARGE SCALE GENOMIC DNA]</scope>
    <source>
        <strain evidence="1">LSX21</strain>
        <tissue evidence="1">Leaf</tissue>
    </source>
</reference>
<dbReference type="EMBL" id="JBAMMX010000011">
    <property type="protein sequence ID" value="KAK6931308.1"/>
    <property type="molecule type" value="Genomic_DNA"/>
</dbReference>
<sequence length="97" mass="10576">MLSGHGLFLQPLSTLIPEENLIAPDKPDMGSAIALQMYATCDYLYLRLNFHFAGLKISGKAKEGFPDCAQDERTLAAVVELGKKPSHLPLINSFKAS</sequence>
<dbReference type="Proteomes" id="UP001370490">
    <property type="component" value="Unassembled WGS sequence"/>
</dbReference>
<accession>A0AAN8ZEY3</accession>
<evidence type="ECO:0000313" key="1">
    <source>
        <dbReference type="EMBL" id="KAK6931308.1"/>
    </source>
</evidence>
<keyword evidence="2" id="KW-1185">Reference proteome</keyword>
<proteinExistence type="predicted"/>
<name>A0AAN8ZEY3_9MAGN</name>